<dbReference type="GO" id="GO:0008745">
    <property type="term" value="F:N-acetylmuramoyl-L-alanine amidase activity"/>
    <property type="evidence" value="ECO:0007669"/>
    <property type="project" value="InterPro"/>
</dbReference>
<keyword evidence="4" id="KW-1185">Reference proteome</keyword>
<dbReference type="GO" id="GO:0030288">
    <property type="term" value="C:outer membrane-bounded periplasmic space"/>
    <property type="evidence" value="ECO:0007669"/>
    <property type="project" value="TreeGrafter"/>
</dbReference>
<dbReference type="GO" id="GO:0009253">
    <property type="term" value="P:peptidoglycan catabolic process"/>
    <property type="evidence" value="ECO:0007669"/>
    <property type="project" value="InterPro"/>
</dbReference>
<dbReference type="PANTHER" id="PTHR30404">
    <property type="entry name" value="N-ACETYLMURAMOYL-L-ALANINE AMIDASE"/>
    <property type="match status" value="1"/>
</dbReference>
<dbReference type="Proteomes" id="UP000574276">
    <property type="component" value="Unassembled WGS sequence"/>
</dbReference>
<evidence type="ECO:0000313" key="3">
    <source>
        <dbReference type="EMBL" id="MBB2181594.1"/>
    </source>
</evidence>
<dbReference type="SUPFAM" id="SSF53187">
    <property type="entry name" value="Zn-dependent exopeptidases"/>
    <property type="match status" value="1"/>
</dbReference>
<evidence type="ECO:0000313" key="4">
    <source>
        <dbReference type="Proteomes" id="UP000574276"/>
    </source>
</evidence>
<gene>
    <name evidence="3" type="ORF">H0486_01690</name>
</gene>
<dbReference type="Gene3D" id="3.40.630.40">
    <property type="entry name" value="Zn-dependent exopeptidases"/>
    <property type="match status" value="1"/>
</dbReference>
<comment type="caution">
    <text evidence="3">The sequence shown here is derived from an EMBL/GenBank/DDBJ whole genome shotgun (WGS) entry which is preliminary data.</text>
</comment>
<dbReference type="InterPro" id="IPR002508">
    <property type="entry name" value="MurNAc-LAA_cat"/>
</dbReference>
<accession>A0A839JWG5</accession>
<sequence>MDNALLKKAAAQSVALMMVIFTVSFALQQHRTVLIKASNVEASMMTMQNAAVMGDIQDPFTQLSIQDETVNSNIQSLEYNPDVQENIDEKLSDKYLKIEKPQGVNLKVHLDDLYMNQSIKLVITGMKDSVITDRMISRIHGNDIFQGEPQYSEITSYEVNEEDNSVKEVVTKDFGRDICHGITIETGKDPITNLYTSQILIELDSVYTHFIYEDSDYFYIDLRKPSEVFEKVIVIDAGHGGKDAGALSVYSSSYEKDINLDILLHLKELLMKENIKVYYTRTADDKVFLRPRVTLANAVDCDYFISIHCNSNEVTGPNGTEVLYYDTEYKGVKASELASIFADEISKTIPLINRGIVEKSGDDIFIMKKAQVPSILIEVGYMSNIYDMSYLSDSENRKAVAQGIYNGIIRAYAELGMDD</sequence>
<dbReference type="EMBL" id="JACEGA010000001">
    <property type="protein sequence ID" value="MBB2181594.1"/>
    <property type="molecule type" value="Genomic_DNA"/>
</dbReference>
<protein>
    <submittedName>
        <fullName evidence="3">N-acetylmuramoyl-L-alanine amidase</fullName>
    </submittedName>
</protein>
<feature type="domain" description="MurNAc-LAA" evidence="2">
    <location>
        <begin position="293"/>
        <end position="409"/>
    </location>
</feature>
<proteinExistence type="predicted"/>
<evidence type="ECO:0000259" key="2">
    <source>
        <dbReference type="SMART" id="SM00646"/>
    </source>
</evidence>
<name>A0A839JWG5_9FIRM</name>
<dbReference type="AlphaFoldDB" id="A0A839JWG5"/>
<evidence type="ECO:0000256" key="1">
    <source>
        <dbReference type="ARBA" id="ARBA00022801"/>
    </source>
</evidence>
<dbReference type="Pfam" id="PF01520">
    <property type="entry name" value="Amidase_3"/>
    <property type="match status" value="1"/>
</dbReference>
<organism evidence="3 4">
    <name type="scientific">Variimorphobacter saccharofermentans</name>
    <dbReference type="NCBI Taxonomy" id="2755051"/>
    <lineage>
        <taxon>Bacteria</taxon>
        <taxon>Bacillati</taxon>
        <taxon>Bacillota</taxon>
        <taxon>Clostridia</taxon>
        <taxon>Lachnospirales</taxon>
        <taxon>Lachnospiraceae</taxon>
        <taxon>Variimorphobacter</taxon>
    </lineage>
</organism>
<keyword evidence="1" id="KW-0378">Hydrolase</keyword>
<dbReference type="PANTHER" id="PTHR30404:SF0">
    <property type="entry name" value="N-ACETYLMURAMOYL-L-ALANINE AMIDASE AMIC"/>
    <property type="match status" value="1"/>
</dbReference>
<dbReference type="SMART" id="SM00646">
    <property type="entry name" value="Ami_3"/>
    <property type="match status" value="1"/>
</dbReference>
<reference evidence="3 4" key="1">
    <citation type="submission" date="2020-07" db="EMBL/GenBank/DDBJ databases">
        <title>Characterization and genome sequencing of isolate MD1, a novel member within the family Lachnospiraceae.</title>
        <authorList>
            <person name="Rettenmaier R."/>
            <person name="Di Bello L."/>
            <person name="Zinser C."/>
            <person name="Scheitz K."/>
            <person name="Liebl W."/>
            <person name="Zverlov V."/>
        </authorList>
    </citation>
    <scope>NUCLEOTIDE SEQUENCE [LARGE SCALE GENOMIC DNA]</scope>
    <source>
        <strain evidence="3 4">MD1</strain>
    </source>
</reference>
<dbReference type="InterPro" id="IPR050695">
    <property type="entry name" value="N-acetylmuramoyl_amidase_3"/>
</dbReference>
<dbReference type="RefSeq" id="WP_228351365.1">
    <property type="nucleotide sequence ID" value="NZ_JACEGA010000001.1"/>
</dbReference>
<dbReference type="CDD" id="cd02696">
    <property type="entry name" value="MurNAc-LAA"/>
    <property type="match status" value="1"/>
</dbReference>